<dbReference type="Gene3D" id="3.80.10.10">
    <property type="entry name" value="Ribonuclease Inhibitor"/>
    <property type="match status" value="1"/>
</dbReference>
<dbReference type="SUPFAM" id="SSF52047">
    <property type="entry name" value="RNI-like"/>
    <property type="match status" value="1"/>
</dbReference>
<protein>
    <submittedName>
        <fullName evidence="1">RNI-like protein</fullName>
    </submittedName>
</protein>
<evidence type="ECO:0000313" key="1">
    <source>
        <dbReference type="EMBL" id="KAF0508336.1"/>
    </source>
</evidence>
<name>A0A8H4AL59_GIGMA</name>
<dbReference type="Pfam" id="PF13516">
    <property type="entry name" value="LRR_6"/>
    <property type="match status" value="2"/>
</dbReference>
<reference evidence="1 2" key="1">
    <citation type="journal article" date="2019" name="Environ. Microbiol.">
        <title>At the nexus of three kingdoms: the genome of the mycorrhizal fungus Gigaspora margarita provides insights into plant, endobacterial and fungal interactions.</title>
        <authorList>
            <person name="Venice F."/>
            <person name="Ghignone S."/>
            <person name="Salvioli di Fossalunga A."/>
            <person name="Amselem J."/>
            <person name="Novero M."/>
            <person name="Xianan X."/>
            <person name="Sedzielewska Toro K."/>
            <person name="Morin E."/>
            <person name="Lipzen A."/>
            <person name="Grigoriev I.V."/>
            <person name="Henrissat B."/>
            <person name="Martin F.M."/>
            <person name="Bonfante P."/>
        </authorList>
    </citation>
    <scope>NUCLEOTIDE SEQUENCE [LARGE SCALE GENOMIC DNA]</scope>
    <source>
        <strain evidence="1 2">BEG34</strain>
    </source>
</reference>
<evidence type="ECO:0000313" key="2">
    <source>
        <dbReference type="Proteomes" id="UP000439903"/>
    </source>
</evidence>
<dbReference type="Proteomes" id="UP000439903">
    <property type="component" value="Unassembled WGS sequence"/>
</dbReference>
<dbReference type="InterPro" id="IPR032675">
    <property type="entry name" value="LRR_dom_sf"/>
</dbReference>
<dbReference type="InterPro" id="IPR052394">
    <property type="entry name" value="LRR-containing"/>
</dbReference>
<dbReference type="InterPro" id="IPR001611">
    <property type="entry name" value="Leu-rich_rpt"/>
</dbReference>
<keyword evidence="2" id="KW-1185">Reference proteome</keyword>
<dbReference type="EMBL" id="WTPW01000466">
    <property type="protein sequence ID" value="KAF0508336.1"/>
    <property type="molecule type" value="Genomic_DNA"/>
</dbReference>
<gene>
    <name evidence="1" type="ORF">F8M41_018776</name>
</gene>
<organism evidence="1 2">
    <name type="scientific">Gigaspora margarita</name>
    <dbReference type="NCBI Taxonomy" id="4874"/>
    <lineage>
        <taxon>Eukaryota</taxon>
        <taxon>Fungi</taxon>
        <taxon>Fungi incertae sedis</taxon>
        <taxon>Mucoromycota</taxon>
        <taxon>Glomeromycotina</taxon>
        <taxon>Glomeromycetes</taxon>
        <taxon>Diversisporales</taxon>
        <taxon>Gigasporaceae</taxon>
        <taxon>Gigaspora</taxon>
    </lineage>
</organism>
<dbReference type="PANTHER" id="PTHR24114:SF2">
    <property type="entry name" value="F-BOX DOMAIN-CONTAINING PROTEIN-RELATED"/>
    <property type="match status" value="1"/>
</dbReference>
<dbReference type="AlphaFoldDB" id="A0A8H4AL59"/>
<comment type="caution">
    <text evidence="1">The sequence shown here is derived from an EMBL/GenBank/DDBJ whole genome shotgun (WGS) entry which is preliminary data.</text>
</comment>
<proteinExistence type="predicted"/>
<accession>A0A8H4AL59</accession>
<sequence length="114" mass="12641">MLSDALLKNNTLISLNNQLGPEGGKALADSFKQNNILTSLNLCRQTISICFCENRTLISSLNLRKNQLEPEGRKALVNAFKQNFTLTSLNQDFEGGKQFCKNSILAFLSFVGIK</sequence>
<dbReference type="OrthoDB" id="427001at2759"/>
<dbReference type="PANTHER" id="PTHR24114">
    <property type="entry name" value="LEUCINE RICH REPEAT FAMILY PROTEIN"/>
    <property type="match status" value="1"/>
</dbReference>